<comment type="caution">
    <text evidence="2">The sequence shown here is derived from an EMBL/GenBank/DDBJ whole genome shotgun (WGS) entry which is preliminary data.</text>
</comment>
<evidence type="ECO:0000313" key="2">
    <source>
        <dbReference type="EMBL" id="GGZ75621.1"/>
    </source>
</evidence>
<dbReference type="AlphaFoldDB" id="A0A918QXE5"/>
<reference evidence="2" key="2">
    <citation type="submission" date="2020-09" db="EMBL/GenBank/DDBJ databases">
        <authorList>
            <person name="Sun Q."/>
            <person name="Ohkuma M."/>
        </authorList>
    </citation>
    <scope>NUCLEOTIDE SEQUENCE</scope>
    <source>
        <strain evidence="2">JCM 5016</strain>
    </source>
</reference>
<evidence type="ECO:0000256" key="1">
    <source>
        <dbReference type="SAM" id="MobiDB-lite"/>
    </source>
</evidence>
<protein>
    <submittedName>
        <fullName evidence="2">Uncharacterized protein</fullName>
    </submittedName>
</protein>
<dbReference type="EMBL" id="BMWH01000003">
    <property type="protein sequence ID" value="GGZ75621.1"/>
    <property type="molecule type" value="Genomic_DNA"/>
</dbReference>
<proteinExistence type="predicted"/>
<evidence type="ECO:0000313" key="3">
    <source>
        <dbReference type="Proteomes" id="UP000623010"/>
    </source>
</evidence>
<organism evidence="2 3">
    <name type="scientific">Streptomyces echinoruber</name>
    <dbReference type="NCBI Taxonomy" id="68898"/>
    <lineage>
        <taxon>Bacteria</taxon>
        <taxon>Bacillati</taxon>
        <taxon>Actinomycetota</taxon>
        <taxon>Actinomycetes</taxon>
        <taxon>Kitasatosporales</taxon>
        <taxon>Streptomycetaceae</taxon>
        <taxon>Streptomyces</taxon>
    </lineage>
</organism>
<dbReference type="Proteomes" id="UP000623010">
    <property type="component" value="Unassembled WGS sequence"/>
</dbReference>
<name>A0A918QXE5_9ACTN</name>
<gene>
    <name evidence="2" type="ORF">GCM10010389_11450</name>
</gene>
<sequence length="62" mass="6570">MFSQVFSQVFSRAVSAGAAPGVRRLRDTRKPRPARAGRGHQVAGGRRGGGGYAFVQSGQTPR</sequence>
<reference evidence="2" key="1">
    <citation type="journal article" date="2014" name="Int. J. Syst. Evol. Microbiol.">
        <title>Complete genome sequence of Corynebacterium casei LMG S-19264T (=DSM 44701T), isolated from a smear-ripened cheese.</title>
        <authorList>
            <consortium name="US DOE Joint Genome Institute (JGI-PGF)"/>
            <person name="Walter F."/>
            <person name="Albersmeier A."/>
            <person name="Kalinowski J."/>
            <person name="Ruckert C."/>
        </authorList>
    </citation>
    <scope>NUCLEOTIDE SEQUENCE</scope>
    <source>
        <strain evidence="2">JCM 5016</strain>
    </source>
</reference>
<accession>A0A918QXE5</accession>
<keyword evidence="3" id="KW-1185">Reference proteome</keyword>
<feature type="region of interest" description="Disordered" evidence="1">
    <location>
        <begin position="15"/>
        <end position="62"/>
    </location>
</feature>